<dbReference type="Pfam" id="PF13600">
    <property type="entry name" value="DUF4140"/>
    <property type="match status" value="1"/>
</dbReference>
<dbReference type="AlphaFoldDB" id="A0A4P6K0Y3"/>
<reference evidence="4 5" key="1">
    <citation type="submission" date="2019-01" db="EMBL/GenBank/DDBJ databases">
        <title>Ktedonosporobacter rubrisoli SCAWS-G2.</title>
        <authorList>
            <person name="Huang Y."/>
            <person name="Yan B."/>
        </authorList>
    </citation>
    <scope>NUCLEOTIDE SEQUENCE [LARGE SCALE GENOMIC DNA]</scope>
    <source>
        <strain evidence="4 5">SCAWS-G2</strain>
    </source>
</reference>
<evidence type="ECO:0000313" key="4">
    <source>
        <dbReference type="EMBL" id="QBD81848.1"/>
    </source>
</evidence>
<evidence type="ECO:0000256" key="1">
    <source>
        <dbReference type="SAM" id="Coils"/>
    </source>
</evidence>
<evidence type="ECO:0000259" key="3">
    <source>
        <dbReference type="Pfam" id="PF13600"/>
    </source>
</evidence>
<sequence>MVELATTINTVTVYSDRALIARQGRINLEAGIHELRINNLPQFLHDSLRASGKGPQGTRILNVDITTAFHSQPPEADLLTLQTELELLRNKQQLIKARQNALQDRRHWLRSLGDRSKDFARGLAQGQMKPQDCADFFSFMAEQALHDAEAAQDLEIQMRQLQRDIDAKQRELEQKQGKQLPDRLAAAITIETAEAGEVELEISYLILNASWYPQYDVRVQMNEEQDNGEVEVTYVGMVQQSSGESWDNISLSLSTARPSLAAILPELDPWYLNAPPPVPRPAPMYAAAFSAPGGAPVSKRRTVPLDAINEEQALSIAGAATAPELAIAGMATATVEQTGTALVFRVDHAVDIPSDNSPHKTTIAHVSLPCSFDYVSAPVLEEQAHLRATIHNTTEQVLLNGSASIFLGGEYVGTTQIKTTVPDEKFKVFLGIDDRIKVKRELIERAVDKGNLLQSDIRRTTYAYRITVHNYANTPRHVIVRDHLPVPRHERIKVKTLSIQPQPDKHTRLEILAWHFLLPAEGEQKIEYRFTVEHPQSMPVAGLL</sequence>
<evidence type="ECO:0000313" key="5">
    <source>
        <dbReference type="Proteomes" id="UP000290365"/>
    </source>
</evidence>
<dbReference type="PANTHER" id="PTHR31005">
    <property type="entry name" value="DUF4139 DOMAIN-CONTAINING PROTEIN"/>
    <property type="match status" value="1"/>
</dbReference>
<gene>
    <name evidence="4" type="ORF">EPA93_40095</name>
</gene>
<feature type="coiled-coil region" evidence="1">
    <location>
        <begin position="151"/>
        <end position="178"/>
    </location>
</feature>
<proteinExistence type="predicted"/>
<dbReference type="OrthoDB" id="9777444at2"/>
<name>A0A4P6K0Y3_KTERU</name>
<feature type="domain" description="DUF4139" evidence="2">
    <location>
        <begin position="200"/>
        <end position="536"/>
    </location>
</feature>
<feature type="domain" description="DUF4140" evidence="3">
    <location>
        <begin position="11"/>
        <end position="106"/>
    </location>
</feature>
<dbReference type="RefSeq" id="WP_129892909.1">
    <property type="nucleotide sequence ID" value="NZ_CP035758.1"/>
</dbReference>
<accession>A0A4P6K0Y3</accession>
<protein>
    <submittedName>
        <fullName evidence="4">Mucoidy inhibitor MuiA family protein</fullName>
    </submittedName>
</protein>
<evidence type="ECO:0000259" key="2">
    <source>
        <dbReference type="Pfam" id="PF13598"/>
    </source>
</evidence>
<dbReference type="Proteomes" id="UP000290365">
    <property type="component" value="Chromosome"/>
</dbReference>
<dbReference type="Pfam" id="PF13598">
    <property type="entry name" value="DUF4139"/>
    <property type="match status" value="1"/>
</dbReference>
<keyword evidence="1" id="KW-0175">Coiled coil</keyword>
<dbReference type="NCBIfam" id="TIGR02231">
    <property type="entry name" value="mucoidy inhibitor MuiA family protein"/>
    <property type="match status" value="1"/>
</dbReference>
<dbReference type="KEGG" id="kbs:EPA93_40095"/>
<keyword evidence="5" id="KW-1185">Reference proteome</keyword>
<dbReference type="InterPro" id="IPR025554">
    <property type="entry name" value="DUF4140"/>
</dbReference>
<dbReference type="EMBL" id="CP035758">
    <property type="protein sequence ID" value="QBD81848.1"/>
    <property type="molecule type" value="Genomic_DNA"/>
</dbReference>
<organism evidence="4 5">
    <name type="scientific">Ktedonosporobacter rubrisoli</name>
    <dbReference type="NCBI Taxonomy" id="2509675"/>
    <lineage>
        <taxon>Bacteria</taxon>
        <taxon>Bacillati</taxon>
        <taxon>Chloroflexota</taxon>
        <taxon>Ktedonobacteria</taxon>
        <taxon>Ktedonobacterales</taxon>
        <taxon>Ktedonosporobacteraceae</taxon>
        <taxon>Ktedonosporobacter</taxon>
    </lineage>
</organism>
<dbReference type="PANTHER" id="PTHR31005:SF8">
    <property type="entry name" value="DUF4139 DOMAIN-CONTAINING PROTEIN"/>
    <property type="match status" value="1"/>
</dbReference>
<dbReference type="InterPro" id="IPR011935">
    <property type="entry name" value="CHP02231"/>
</dbReference>
<dbReference type="InterPro" id="IPR037291">
    <property type="entry name" value="DUF4139"/>
</dbReference>